<reference evidence="7" key="1">
    <citation type="submission" date="2022-11" db="UniProtKB">
        <authorList>
            <consortium name="WormBaseParasite"/>
        </authorList>
    </citation>
    <scope>IDENTIFICATION</scope>
</reference>
<feature type="transmembrane region" description="Helical" evidence="5">
    <location>
        <begin position="189"/>
        <end position="211"/>
    </location>
</feature>
<dbReference type="GO" id="GO:0006506">
    <property type="term" value="P:GPI anchor biosynthetic process"/>
    <property type="evidence" value="ECO:0007669"/>
    <property type="project" value="InterPro"/>
</dbReference>
<dbReference type="Pfam" id="PF06423">
    <property type="entry name" value="GWT1"/>
    <property type="match status" value="1"/>
</dbReference>
<feature type="transmembrane region" description="Helical" evidence="5">
    <location>
        <begin position="25"/>
        <end position="47"/>
    </location>
</feature>
<accession>A0A914DPW6</accession>
<keyword evidence="4 5" id="KW-0472">Membrane</keyword>
<dbReference type="GO" id="GO:0005783">
    <property type="term" value="C:endoplasmic reticulum"/>
    <property type="evidence" value="ECO:0007669"/>
    <property type="project" value="TreeGrafter"/>
</dbReference>
<keyword evidence="2 5" id="KW-0812">Transmembrane</keyword>
<name>A0A914DPW6_9BILA</name>
<evidence type="ECO:0000256" key="4">
    <source>
        <dbReference type="ARBA" id="ARBA00023136"/>
    </source>
</evidence>
<comment type="subcellular location">
    <subcellularLocation>
        <location evidence="1">Membrane</location>
        <topology evidence="1">Multi-pass membrane protein</topology>
    </subcellularLocation>
</comment>
<keyword evidence="3 5" id="KW-1133">Transmembrane helix</keyword>
<dbReference type="PANTHER" id="PTHR20661">
    <property type="entry name" value="PHOSPHATIDYLINOSITOL-GLYCAN BIOSYNTHESIS CLASS W PROTEIN"/>
    <property type="match status" value="1"/>
</dbReference>
<dbReference type="WBParaSite" id="ACRNAN_scaffold3418.g28868.t1">
    <property type="protein sequence ID" value="ACRNAN_scaffold3418.g28868.t1"/>
    <property type="gene ID" value="ACRNAN_scaffold3418.g28868"/>
</dbReference>
<feature type="transmembrane region" description="Helical" evidence="5">
    <location>
        <begin position="84"/>
        <end position="104"/>
    </location>
</feature>
<evidence type="ECO:0000256" key="1">
    <source>
        <dbReference type="ARBA" id="ARBA00004141"/>
    </source>
</evidence>
<evidence type="ECO:0000256" key="2">
    <source>
        <dbReference type="ARBA" id="ARBA00022692"/>
    </source>
</evidence>
<dbReference type="GO" id="GO:0016020">
    <property type="term" value="C:membrane"/>
    <property type="evidence" value="ECO:0007669"/>
    <property type="project" value="UniProtKB-SubCell"/>
</dbReference>
<dbReference type="AlphaFoldDB" id="A0A914DPW6"/>
<evidence type="ECO:0000313" key="7">
    <source>
        <dbReference type="WBParaSite" id="ACRNAN_scaffold3418.g28868.t1"/>
    </source>
</evidence>
<dbReference type="GO" id="GO:0072659">
    <property type="term" value="P:protein localization to plasma membrane"/>
    <property type="evidence" value="ECO:0007669"/>
    <property type="project" value="TreeGrafter"/>
</dbReference>
<proteinExistence type="predicted"/>
<dbReference type="InterPro" id="IPR009447">
    <property type="entry name" value="PIGW/GWT1"/>
</dbReference>
<sequence>MALSEHLLAHRPQKSKSNLIKASPVYIPSFAILLAIGFIRELFVHIFDYGHSTTEYGEHWNFFITLGFLKLFTTVLPYPYSIPVGLLIGAAYQASLNLGLEAFIMRPDRDEYNIFDANREGICSLFGYIFAYCLTLIVIRIVAFVDGIFTPSPKSVTLIMISGVIVYCLQVQSMWMFGQPSRRIANTPYTLAMLCMKVIILGLLQIVQLFGVPKNGENGKSLQKNSENVNGNGFQPSLLEAISRNCLWFFLIANLGTGLVNLSISTHRVYSTVVQMTVLIVYCFAICLIIYLWHMYNNRKKPNTKSNSASLLNIAIGK</sequence>
<feature type="transmembrane region" description="Helical" evidence="5">
    <location>
        <begin position="125"/>
        <end position="145"/>
    </location>
</feature>
<dbReference type="Proteomes" id="UP000887540">
    <property type="component" value="Unplaced"/>
</dbReference>
<evidence type="ECO:0000313" key="6">
    <source>
        <dbReference type="Proteomes" id="UP000887540"/>
    </source>
</evidence>
<evidence type="ECO:0000256" key="5">
    <source>
        <dbReference type="SAM" id="Phobius"/>
    </source>
</evidence>
<protein>
    <submittedName>
        <fullName evidence="7">Uncharacterized protein</fullName>
    </submittedName>
</protein>
<organism evidence="6 7">
    <name type="scientific">Acrobeloides nanus</name>
    <dbReference type="NCBI Taxonomy" id="290746"/>
    <lineage>
        <taxon>Eukaryota</taxon>
        <taxon>Metazoa</taxon>
        <taxon>Ecdysozoa</taxon>
        <taxon>Nematoda</taxon>
        <taxon>Chromadorea</taxon>
        <taxon>Rhabditida</taxon>
        <taxon>Tylenchina</taxon>
        <taxon>Cephalobomorpha</taxon>
        <taxon>Cephaloboidea</taxon>
        <taxon>Cephalobidae</taxon>
        <taxon>Acrobeloides</taxon>
    </lineage>
</organism>
<feature type="transmembrane region" description="Helical" evidence="5">
    <location>
        <begin position="157"/>
        <end position="177"/>
    </location>
</feature>
<dbReference type="PANTHER" id="PTHR20661:SF0">
    <property type="entry name" value="PHOSPHATIDYLINOSITOL-GLYCAN BIOSYNTHESIS CLASS W PROTEIN"/>
    <property type="match status" value="1"/>
</dbReference>
<feature type="transmembrane region" description="Helical" evidence="5">
    <location>
        <begin position="276"/>
        <end position="296"/>
    </location>
</feature>
<keyword evidence="6" id="KW-1185">Reference proteome</keyword>
<evidence type="ECO:0000256" key="3">
    <source>
        <dbReference type="ARBA" id="ARBA00022989"/>
    </source>
</evidence>
<dbReference type="GO" id="GO:0032216">
    <property type="term" value="F:glucosaminyl-phosphatidylinositol O-acyltransferase activity"/>
    <property type="evidence" value="ECO:0007669"/>
    <property type="project" value="TreeGrafter"/>
</dbReference>